<comment type="subcellular location">
    <subcellularLocation>
        <location evidence="1">Cytoplasm</location>
    </subcellularLocation>
</comment>
<dbReference type="InterPro" id="IPR038648">
    <property type="entry name" value="PHR_sf"/>
</dbReference>
<comment type="caution">
    <text evidence="6">The sequence shown here is derived from an EMBL/GenBank/DDBJ whole genome shotgun (WGS) entry which is preliminary data.</text>
</comment>
<dbReference type="GO" id="GO:0005829">
    <property type="term" value="C:cytosol"/>
    <property type="evidence" value="ECO:0007669"/>
    <property type="project" value="TreeGrafter"/>
</dbReference>
<evidence type="ECO:0000256" key="4">
    <source>
        <dbReference type="ARBA" id="ARBA00022786"/>
    </source>
</evidence>
<dbReference type="SMART" id="SM00225">
    <property type="entry name" value="BTB"/>
    <property type="match status" value="1"/>
</dbReference>
<dbReference type="Proteomes" id="UP000275408">
    <property type="component" value="Unassembled WGS sequence"/>
</dbReference>
<name>A0A3M6T9M3_POCDA</name>
<dbReference type="GO" id="GO:0022008">
    <property type="term" value="P:neurogenesis"/>
    <property type="evidence" value="ECO:0007669"/>
    <property type="project" value="TreeGrafter"/>
</dbReference>
<evidence type="ECO:0000259" key="5">
    <source>
        <dbReference type="PROSITE" id="PS50097"/>
    </source>
</evidence>
<dbReference type="Gene3D" id="3.30.710.10">
    <property type="entry name" value="Potassium Channel Kv1.1, Chain A"/>
    <property type="match status" value="1"/>
</dbReference>
<dbReference type="OMA" id="SCCGNDW"/>
<sequence length="443" mass="50340">MFTVEKNWQTTRPTIKERTTFMLNNELFSDVKFVVRKMHGESESQQLIPAHKFVLSIGSPVFEAMFYGELAETKDSIEMPDAEYESLLEFFRFMYSDEVNLSGSNVMGVLYLAKKYIVPSLVDKCSEYLLDNLEPSNVFSILPSAEKYEERNLVDRCWKVIDQQTELAVKSDGFGEIERSLLEKVVKRDTLTIEEIELFKAVDLWATKECERQRLTADGSVKRGMLGEEIVKAIRFPTMKQEDFSTVVLDSDLLKKAEIKNIIKRLSSVSTSSTIFPDTKRYGTKISSVFEKCCRLGLISSFFWSNDDGRKDCIDFSVDKDIALHGLCFFGQNGQSHSVTLELVDTNTKKALKSLTGTFSSVELNCEEYSYDGFEVPLEAILLKKNTRYGIRAFIKGPSSQIGMNYINPVQCSGVTFTFFKSEKPGSRTDVVHGQFPILLFSL</sequence>
<dbReference type="Gene3D" id="1.25.40.420">
    <property type="match status" value="1"/>
</dbReference>
<dbReference type="InterPro" id="IPR011705">
    <property type="entry name" value="BACK"/>
</dbReference>
<dbReference type="PANTHER" id="PTHR45774">
    <property type="entry name" value="BTB/POZ DOMAIN-CONTAINING"/>
    <property type="match status" value="1"/>
</dbReference>
<evidence type="ECO:0000313" key="6">
    <source>
        <dbReference type="EMBL" id="RMX38087.1"/>
    </source>
</evidence>
<organism evidence="6 7">
    <name type="scientific">Pocillopora damicornis</name>
    <name type="common">Cauliflower coral</name>
    <name type="synonym">Millepora damicornis</name>
    <dbReference type="NCBI Taxonomy" id="46731"/>
    <lineage>
        <taxon>Eukaryota</taxon>
        <taxon>Metazoa</taxon>
        <taxon>Cnidaria</taxon>
        <taxon>Anthozoa</taxon>
        <taxon>Hexacorallia</taxon>
        <taxon>Scleractinia</taxon>
        <taxon>Astrocoeniina</taxon>
        <taxon>Pocilloporidae</taxon>
        <taxon>Pocillopora</taxon>
    </lineage>
</organism>
<dbReference type="InterPro" id="IPR000210">
    <property type="entry name" value="BTB/POZ_dom"/>
</dbReference>
<dbReference type="OrthoDB" id="45365at2759"/>
<dbReference type="PANTHER" id="PTHR45774:SF3">
    <property type="entry name" value="BTB (POZ) DOMAIN-CONTAINING 2B-RELATED"/>
    <property type="match status" value="1"/>
</dbReference>
<reference evidence="6 7" key="1">
    <citation type="journal article" date="2018" name="Sci. Rep.">
        <title>Comparative analysis of the Pocillopora damicornis genome highlights role of immune system in coral evolution.</title>
        <authorList>
            <person name="Cunning R."/>
            <person name="Bay R.A."/>
            <person name="Gillette P."/>
            <person name="Baker A.C."/>
            <person name="Traylor-Knowles N."/>
        </authorList>
    </citation>
    <scope>NUCLEOTIDE SEQUENCE [LARGE SCALE GENOMIC DNA]</scope>
    <source>
        <strain evidence="6">RSMAS</strain>
        <tissue evidence="6">Whole animal</tissue>
    </source>
</reference>
<proteinExistence type="predicted"/>
<keyword evidence="3" id="KW-0963">Cytoplasm</keyword>
<dbReference type="PROSITE" id="PS50097">
    <property type="entry name" value="BTB"/>
    <property type="match status" value="1"/>
</dbReference>
<protein>
    <recommendedName>
        <fullName evidence="5">BTB domain-containing protein</fullName>
    </recommendedName>
</protein>
<comment type="pathway">
    <text evidence="2">Protein modification; protein ubiquitination.</text>
</comment>
<gene>
    <name evidence="6" type="ORF">pdam_00003087</name>
</gene>
<dbReference type="STRING" id="46731.A0A3M6T9M3"/>
<dbReference type="Pfam" id="PF00651">
    <property type="entry name" value="BTB"/>
    <property type="match status" value="1"/>
</dbReference>
<dbReference type="InterPro" id="IPR012983">
    <property type="entry name" value="PHR"/>
</dbReference>
<keyword evidence="4" id="KW-0833">Ubl conjugation pathway</keyword>
<evidence type="ECO:0000313" key="7">
    <source>
        <dbReference type="Proteomes" id="UP000275408"/>
    </source>
</evidence>
<dbReference type="SUPFAM" id="SSF54695">
    <property type="entry name" value="POZ domain"/>
    <property type="match status" value="1"/>
</dbReference>
<evidence type="ECO:0000256" key="1">
    <source>
        <dbReference type="ARBA" id="ARBA00004496"/>
    </source>
</evidence>
<dbReference type="InterPro" id="IPR011333">
    <property type="entry name" value="SKP1/BTB/POZ_sf"/>
</dbReference>
<evidence type="ECO:0000256" key="2">
    <source>
        <dbReference type="ARBA" id="ARBA00004906"/>
    </source>
</evidence>
<dbReference type="Gene3D" id="2.60.120.820">
    <property type="entry name" value="PHR domain"/>
    <property type="match status" value="1"/>
</dbReference>
<dbReference type="EMBL" id="RCHS01004051">
    <property type="protein sequence ID" value="RMX38087.1"/>
    <property type="molecule type" value="Genomic_DNA"/>
</dbReference>
<feature type="domain" description="BTB" evidence="5">
    <location>
        <begin position="29"/>
        <end position="103"/>
    </location>
</feature>
<dbReference type="Pfam" id="PF08005">
    <property type="entry name" value="PHR"/>
    <property type="match status" value="1"/>
</dbReference>
<dbReference type="SMART" id="SM00875">
    <property type="entry name" value="BACK"/>
    <property type="match status" value="1"/>
</dbReference>
<keyword evidence="7" id="KW-1185">Reference proteome</keyword>
<dbReference type="FunFam" id="1.25.40.420:FF:000008">
    <property type="entry name" value="BTB/POZ domain-containing protein POB1"/>
    <property type="match status" value="1"/>
</dbReference>
<accession>A0A3M6T9M3</accession>
<dbReference type="AlphaFoldDB" id="A0A3M6T9M3"/>
<evidence type="ECO:0000256" key="3">
    <source>
        <dbReference type="ARBA" id="ARBA00022490"/>
    </source>
</evidence>
<dbReference type="Pfam" id="PF07707">
    <property type="entry name" value="BACK"/>
    <property type="match status" value="1"/>
</dbReference>